<feature type="transmembrane region" description="Helical" evidence="6">
    <location>
        <begin position="52"/>
        <end position="73"/>
    </location>
</feature>
<dbReference type="Pfam" id="PF01284">
    <property type="entry name" value="MARVEL"/>
    <property type="match status" value="1"/>
</dbReference>
<gene>
    <name evidence="8" type="ORF">GDO78_007020</name>
</gene>
<evidence type="ECO:0000256" key="1">
    <source>
        <dbReference type="ARBA" id="ARBA00004141"/>
    </source>
</evidence>
<accession>A0A8J6KFD8</accession>
<dbReference type="PANTHER" id="PTHR22776">
    <property type="entry name" value="MARVEL-CONTAINING POTENTIAL LIPID RAFT-ASSOCIATED PROTEIN"/>
    <property type="match status" value="1"/>
</dbReference>
<dbReference type="InterPro" id="IPR008253">
    <property type="entry name" value="Marvel"/>
</dbReference>
<feature type="domain" description="MARVEL" evidence="7">
    <location>
        <begin position="19"/>
        <end position="138"/>
    </location>
</feature>
<organism evidence="8 9">
    <name type="scientific">Eleutherodactylus coqui</name>
    <name type="common">Puerto Rican coqui</name>
    <dbReference type="NCBI Taxonomy" id="57060"/>
    <lineage>
        <taxon>Eukaryota</taxon>
        <taxon>Metazoa</taxon>
        <taxon>Chordata</taxon>
        <taxon>Craniata</taxon>
        <taxon>Vertebrata</taxon>
        <taxon>Euteleostomi</taxon>
        <taxon>Amphibia</taxon>
        <taxon>Batrachia</taxon>
        <taxon>Anura</taxon>
        <taxon>Neobatrachia</taxon>
        <taxon>Hyloidea</taxon>
        <taxon>Eleutherodactylidae</taxon>
        <taxon>Eleutherodactylinae</taxon>
        <taxon>Eleutherodactylus</taxon>
        <taxon>Eleutherodactylus</taxon>
    </lineage>
</organism>
<evidence type="ECO:0000256" key="5">
    <source>
        <dbReference type="PROSITE-ProRule" id="PRU00581"/>
    </source>
</evidence>
<evidence type="ECO:0000259" key="7">
    <source>
        <dbReference type="PROSITE" id="PS51225"/>
    </source>
</evidence>
<keyword evidence="9" id="KW-1185">Reference proteome</keyword>
<comment type="caution">
    <text evidence="8">The sequence shown here is derived from an EMBL/GenBank/DDBJ whole genome shotgun (WGS) entry which is preliminary data.</text>
</comment>
<dbReference type="InterPro" id="IPR050578">
    <property type="entry name" value="MARVEL-CKLF_proteins"/>
</dbReference>
<evidence type="ECO:0000313" key="9">
    <source>
        <dbReference type="Proteomes" id="UP000770717"/>
    </source>
</evidence>
<feature type="transmembrane region" description="Helical" evidence="6">
    <location>
        <begin position="110"/>
        <end position="131"/>
    </location>
</feature>
<feature type="transmembrane region" description="Helical" evidence="6">
    <location>
        <begin position="85"/>
        <end position="104"/>
    </location>
</feature>
<evidence type="ECO:0000256" key="3">
    <source>
        <dbReference type="ARBA" id="ARBA00022989"/>
    </source>
</evidence>
<evidence type="ECO:0000256" key="4">
    <source>
        <dbReference type="ARBA" id="ARBA00023136"/>
    </source>
</evidence>
<dbReference type="OrthoDB" id="10028364at2759"/>
<sequence>MSEREGAHGSSGFSLDKEFLSSLKGRILLAELVLCFVIFICVAASIPSYLAVPMVEFIITLGFLILFSSHYYLRFTALNWPCMDFMRCVSAVLIFLVVSIVAAARNSGDGGTITAALFGFILTGVFSYDAYNIYKTEIRERPDETGDGAAEPK</sequence>
<dbReference type="Proteomes" id="UP000770717">
    <property type="component" value="Unassembled WGS sequence"/>
</dbReference>
<name>A0A8J6KFD8_ELECQ</name>
<evidence type="ECO:0000313" key="8">
    <source>
        <dbReference type="EMBL" id="KAG9486934.1"/>
    </source>
</evidence>
<dbReference type="EMBL" id="WNTK01000003">
    <property type="protein sequence ID" value="KAG9486934.1"/>
    <property type="molecule type" value="Genomic_DNA"/>
</dbReference>
<evidence type="ECO:0000256" key="6">
    <source>
        <dbReference type="SAM" id="Phobius"/>
    </source>
</evidence>
<dbReference type="PANTHER" id="PTHR22776:SF26">
    <property type="entry name" value="CKLF-LIKE MARVEL TRANSMEMBRANE DOMAIN-CONTAINING PROTEIN 5"/>
    <property type="match status" value="1"/>
</dbReference>
<evidence type="ECO:0000256" key="2">
    <source>
        <dbReference type="ARBA" id="ARBA00022692"/>
    </source>
</evidence>
<keyword evidence="3 6" id="KW-1133">Transmembrane helix</keyword>
<keyword evidence="2 5" id="KW-0812">Transmembrane</keyword>
<dbReference type="PROSITE" id="PS51225">
    <property type="entry name" value="MARVEL"/>
    <property type="match status" value="1"/>
</dbReference>
<protein>
    <recommendedName>
        <fullName evidence="7">MARVEL domain-containing protein</fullName>
    </recommendedName>
</protein>
<comment type="subcellular location">
    <subcellularLocation>
        <location evidence="1">Membrane</location>
        <topology evidence="1">Multi-pass membrane protein</topology>
    </subcellularLocation>
</comment>
<keyword evidence="4 5" id="KW-0472">Membrane</keyword>
<dbReference type="AlphaFoldDB" id="A0A8J6KFD8"/>
<feature type="transmembrane region" description="Helical" evidence="6">
    <location>
        <begin position="27"/>
        <end position="46"/>
    </location>
</feature>
<proteinExistence type="predicted"/>
<reference evidence="8" key="1">
    <citation type="thesis" date="2020" institute="ProQuest LLC" country="789 East Eisenhower Parkway, Ann Arbor, MI, USA">
        <title>Comparative Genomics and Chromosome Evolution.</title>
        <authorList>
            <person name="Mudd A.B."/>
        </authorList>
    </citation>
    <scope>NUCLEOTIDE SEQUENCE</scope>
    <source>
        <strain evidence="8">HN-11 Male</strain>
        <tissue evidence="8">Kidney and liver</tissue>
    </source>
</reference>
<dbReference type="GO" id="GO:0016020">
    <property type="term" value="C:membrane"/>
    <property type="evidence" value="ECO:0007669"/>
    <property type="project" value="UniProtKB-SubCell"/>
</dbReference>